<sequence>MTTIQNNNDLLGYLINQAESGKKDWFGFSQQKITGINLAFDIAKNHADSMSPEEVVDYVIQLNSMIFKKIIIGKLN</sequence>
<organism evidence="1">
    <name type="scientific">uncultured Caudovirales phage</name>
    <dbReference type="NCBI Taxonomy" id="2100421"/>
    <lineage>
        <taxon>Viruses</taxon>
        <taxon>Duplodnaviria</taxon>
        <taxon>Heunggongvirae</taxon>
        <taxon>Uroviricota</taxon>
        <taxon>Caudoviricetes</taxon>
        <taxon>Peduoviridae</taxon>
        <taxon>Maltschvirus</taxon>
        <taxon>Maltschvirus maltsch</taxon>
    </lineage>
</organism>
<name>A0A6J5L2X9_9CAUD</name>
<dbReference type="EMBL" id="LR796202">
    <property type="protein sequence ID" value="CAB4126880.1"/>
    <property type="molecule type" value="Genomic_DNA"/>
</dbReference>
<reference evidence="1" key="1">
    <citation type="submission" date="2020-04" db="EMBL/GenBank/DDBJ databases">
        <authorList>
            <person name="Chiriac C."/>
            <person name="Salcher M."/>
            <person name="Ghai R."/>
            <person name="Kavagutti S V."/>
        </authorList>
    </citation>
    <scope>NUCLEOTIDE SEQUENCE</scope>
</reference>
<evidence type="ECO:0000313" key="1">
    <source>
        <dbReference type="EMBL" id="CAB4126880.1"/>
    </source>
</evidence>
<proteinExistence type="predicted"/>
<gene>
    <name evidence="2" type="ORF">UFOVP262_53</name>
    <name evidence="1" type="ORF">UFOVP90_40</name>
</gene>
<dbReference type="EMBL" id="LR796276">
    <property type="protein sequence ID" value="CAB4133871.1"/>
    <property type="molecule type" value="Genomic_DNA"/>
</dbReference>
<protein>
    <submittedName>
        <fullName evidence="1">Uncharacterized protein</fullName>
    </submittedName>
</protein>
<evidence type="ECO:0000313" key="2">
    <source>
        <dbReference type="EMBL" id="CAB4133871.1"/>
    </source>
</evidence>
<accession>A0A6J5L2X9</accession>